<accession>A0A7V0Z556</accession>
<dbReference type="Pfam" id="PF00128">
    <property type="entry name" value="Alpha-amylase"/>
    <property type="match status" value="1"/>
</dbReference>
<comment type="caution">
    <text evidence="2">The sequence shown here is derived from an EMBL/GenBank/DDBJ whole genome shotgun (WGS) entry which is preliminary data.</text>
</comment>
<dbReference type="SUPFAM" id="SSF51445">
    <property type="entry name" value="(Trans)glycosidases"/>
    <property type="match status" value="1"/>
</dbReference>
<dbReference type="AlphaFoldDB" id="A0A7V0Z556"/>
<feature type="domain" description="Glycosyl hydrolase family 13 catalytic" evidence="1">
    <location>
        <begin position="300"/>
        <end position="712"/>
    </location>
</feature>
<dbReference type="SMART" id="SM00642">
    <property type="entry name" value="Aamy"/>
    <property type="match status" value="1"/>
</dbReference>
<gene>
    <name evidence="2" type="ORF">ENP86_04740</name>
</gene>
<sequence length="1023" mass="120998">MFEFHISKKCRDKYKFDKVLFQLNGNVVFTDISAVKKFADKWNSYRKNKGKDLISPAELNAMGLIDEILHLLIHRYQIEKNPDGFKKAFDYLNRKIGEKEVFDVIKEFVELFPPVSVYSKKETVAEYLSSKTDNIPNVLIALQEILMLSLANENPAFLQFKELFEDKKLRSETEYKKVIAEIEEFFKTQPVYGPYNQSLVELLKSPIRASPYSLAGQLLYIKEHWRLILSPELFERLVGRILISLDFIREEKKERLPGPGPAIVPEFTPGAEVYADIHSDEPRFSPDTEWMPRVVMIAKHIYVWLYQLSKKYNREIKRLDEIPDEELKMLSDWGFNAIWLIGIWERSRASAKIKRLCGNPEATASAYSIYDYEVAQELGGEVAFYNLKQRAFNYNIRIGVDMVPNHTALDSKWIKEHPDWFIQRDTSPFFNYRFSGPNLSEDPELEIYIEDGYYNRTDAAVVFKLVDKRTKKVRYIYHGNDGTSTPWNDTAQLNFLLPEVREAVIQKIIHIAKRSPIIRLDAAMTLTKKHYQRLWFPEPGKGGDIPSRTEYSMTHNQFNKLFPKEFWREVVDRIAKEAPDTLLLAEAFWLMEGYFVRNLGMHRVYNSAFMNMLKMEQNKEYHQVLKNVLDYNPEILRRFVNFMSNPDELTAIQQFGKDDKYFGVCIMMATMPGLCMFGHGQVEGFQEKYGMEYRRSYWEEKPDEYLIKRHEREIFPLLKKRHLFSGVSHFRLYDFFDENGIINENVFAYSNGGESERMLVVYNNRYQEARGWIKGSKRFHTDNLCQDLGLRCGEGIYYLCRDHKTNLYYLFNPMNIFKNGWYLELGAYKYQIFMNFKEIIDNQNQDYKMLYESLNGRGFLNIELALSGMKMLKRIERLKNTPYLNEIITPDKPLYFQVEMILKNPEEAQKLILYTPISRITEKGFEISKDGNELSEFFKSNDIKEFLMVHTYEGIEWFNKERLELLLTWIFVDILSRLLEEKKEFIVNEANYYLLKIEHILNDSALSGYQYQRFLNFLTSQKK</sequence>
<evidence type="ECO:0000259" key="1">
    <source>
        <dbReference type="SMART" id="SM00642"/>
    </source>
</evidence>
<reference evidence="2" key="1">
    <citation type="journal article" date="2020" name="mSystems">
        <title>Genome- and Community-Level Interaction Insights into Carbon Utilization and Element Cycling Functions of Hydrothermarchaeota in Hydrothermal Sediment.</title>
        <authorList>
            <person name="Zhou Z."/>
            <person name="Liu Y."/>
            <person name="Xu W."/>
            <person name="Pan J."/>
            <person name="Luo Z.H."/>
            <person name="Li M."/>
        </authorList>
    </citation>
    <scope>NUCLEOTIDE SEQUENCE [LARGE SCALE GENOMIC DNA]</scope>
    <source>
        <strain evidence="2">SpSt-258</strain>
    </source>
</reference>
<organism evidence="2">
    <name type="scientific">candidate division WOR-3 bacterium</name>
    <dbReference type="NCBI Taxonomy" id="2052148"/>
    <lineage>
        <taxon>Bacteria</taxon>
        <taxon>Bacteria division WOR-3</taxon>
    </lineage>
</organism>
<dbReference type="PANTHER" id="PTHR47786">
    <property type="entry name" value="ALPHA-1,4-GLUCAN:MALTOSE-1-PHOSPHATE MALTOSYLTRANSFERASE"/>
    <property type="match status" value="1"/>
</dbReference>
<protein>
    <submittedName>
        <fullName evidence="2">Alpha-amylase</fullName>
    </submittedName>
</protein>
<dbReference type="EMBL" id="DSKY01000014">
    <property type="protein sequence ID" value="HDY58842.1"/>
    <property type="molecule type" value="Genomic_DNA"/>
</dbReference>
<dbReference type="PANTHER" id="PTHR47786:SF2">
    <property type="entry name" value="GLYCOSYL HYDROLASE FAMILY 13 CATALYTIC DOMAIN-CONTAINING PROTEIN"/>
    <property type="match status" value="1"/>
</dbReference>
<name>A0A7V0Z556_UNCW3</name>
<evidence type="ECO:0000313" key="2">
    <source>
        <dbReference type="EMBL" id="HDY58842.1"/>
    </source>
</evidence>
<dbReference type="GO" id="GO:0005975">
    <property type="term" value="P:carbohydrate metabolic process"/>
    <property type="evidence" value="ECO:0007669"/>
    <property type="project" value="InterPro"/>
</dbReference>
<dbReference type="InterPro" id="IPR006047">
    <property type="entry name" value="GH13_cat_dom"/>
</dbReference>
<dbReference type="InterPro" id="IPR017853">
    <property type="entry name" value="GH"/>
</dbReference>
<proteinExistence type="predicted"/>
<dbReference type="Gene3D" id="3.20.20.80">
    <property type="entry name" value="Glycosidases"/>
    <property type="match status" value="1"/>
</dbReference>